<feature type="non-terminal residue" evidence="1">
    <location>
        <position position="278"/>
    </location>
</feature>
<comment type="caution">
    <text evidence="1">The sequence shown here is derived from an EMBL/GenBank/DDBJ whole genome shotgun (WGS) entry which is preliminary data.</text>
</comment>
<dbReference type="OrthoDB" id="10444228at2759"/>
<proteinExistence type="predicted"/>
<keyword evidence="2" id="KW-1185">Reference proteome</keyword>
<gene>
    <name evidence="1" type="ORF">EGW08_008544</name>
</gene>
<sequence>MEPDCQWNVFVPQQMWSEPPGYLSGYVDSDNGLVYIHGISDTSPEPHGVKVIGYWQDTYGISISPEKIQSETWVSIKVVEGKPLCMLFALGTNGSLEQKPSVCITFNPDEVMESYILNRPSTKDDLKGSKDGDVTCITKNVINSMNSKTDLKSGLELQKSTSIPVRQRHQDFLVSLEEMLSTHYSKLSLPKCVKLFSTAPKKHSQSQPQTHICVPLFLVWIFSVLEKIVKTGLQGIRICCTPLPKILHTPCTFQYLQDKIDRCKQCLQLDKSKNLNIF</sequence>
<protein>
    <submittedName>
        <fullName evidence="1">Uncharacterized protein</fullName>
    </submittedName>
</protein>
<reference evidence="1 2" key="1">
    <citation type="submission" date="2019-01" db="EMBL/GenBank/DDBJ databases">
        <title>A draft genome assembly of the solar-powered sea slug Elysia chlorotica.</title>
        <authorList>
            <person name="Cai H."/>
            <person name="Li Q."/>
            <person name="Fang X."/>
            <person name="Li J."/>
            <person name="Curtis N.E."/>
            <person name="Altenburger A."/>
            <person name="Shibata T."/>
            <person name="Feng M."/>
            <person name="Maeda T."/>
            <person name="Schwartz J.A."/>
            <person name="Shigenobu S."/>
            <person name="Lundholm N."/>
            <person name="Nishiyama T."/>
            <person name="Yang H."/>
            <person name="Hasebe M."/>
            <person name="Li S."/>
            <person name="Pierce S.K."/>
            <person name="Wang J."/>
        </authorList>
    </citation>
    <scope>NUCLEOTIDE SEQUENCE [LARGE SCALE GENOMIC DNA]</scope>
    <source>
        <strain evidence="1">EC2010</strain>
        <tissue evidence="1">Whole organism of an adult</tissue>
    </source>
</reference>
<dbReference type="EMBL" id="RQTK01000234">
    <property type="protein sequence ID" value="RUS83696.1"/>
    <property type="molecule type" value="Genomic_DNA"/>
</dbReference>
<evidence type="ECO:0000313" key="2">
    <source>
        <dbReference type="Proteomes" id="UP000271974"/>
    </source>
</evidence>
<dbReference type="Proteomes" id="UP000271974">
    <property type="component" value="Unassembled WGS sequence"/>
</dbReference>
<dbReference type="AlphaFoldDB" id="A0A433TQB8"/>
<name>A0A433TQB8_ELYCH</name>
<evidence type="ECO:0000313" key="1">
    <source>
        <dbReference type="EMBL" id="RUS83696.1"/>
    </source>
</evidence>
<organism evidence="1 2">
    <name type="scientific">Elysia chlorotica</name>
    <name type="common">Eastern emerald elysia</name>
    <name type="synonym">Sea slug</name>
    <dbReference type="NCBI Taxonomy" id="188477"/>
    <lineage>
        <taxon>Eukaryota</taxon>
        <taxon>Metazoa</taxon>
        <taxon>Spiralia</taxon>
        <taxon>Lophotrochozoa</taxon>
        <taxon>Mollusca</taxon>
        <taxon>Gastropoda</taxon>
        <taxon>Heterobranchia</taxon>
        <taxon>Euthyneura</taxon>
        <taxon>Panpulmonata</taxon>
        <taxon>Sacoglossa</taxon>
        <taxon>Placobranchoidea</taxon>
        <taxon>Plakobranchidae</taxon>
        <taxon>Elysia</taxon>
    </lineage>
</organism>
<accession>A0A433TQB8</accession>